<protein>
    <submittedName>
        <fullName evidence="1">Uncharacterized protein</fullName>
    </submittedName>
</protein>
<keyword evidence="2" id="KW-1185">Reference proteome</keyword>
<name>A0ACC2KCW3_PERAE</name>
<dbReference type="Proteomes" id="UP001234297">
    <property type="component" value="Chromosome 4"/>
</dbReference>
<gene>
    <name evidence="1" type="ORF">MRB53_015127</name>
</gene>
<evidence type="ECO:0000313" key="2">
    <source>
        <dbReference type="Proteomes" id="UP001234297"/>
    </source>
</evidence>
<organism evidence="1 2">
    <name type="scientific">Persea americana</name>
    <name type="common">Avocado</name>
    <dbReference type="NCBI Taxonomy" id="3435"/>
    <lineage>
        <taxon>Eukaryota</taxon>
        <taxon>Viridiplantae</taxon>
        <taxon>Streptophyta</taxon>
        <taxon>Embryophyta</taxon>
        <taxon>Tracheophyta</taxon>
        <taxon>Spermatophyta</taxon>
        <taxon>Magnoliopsida</taxon>
        <taxon>Magnoliidae</taxon>
        <taxon>Laurales</taxon>
        <taxon>Lauraceae</taxon>
        <taxon>Persea</taxon>
    </lineage>
</organism>
<reference evidence="1 2" key="1">
    <citation type="journal article" date="2022" name="Hortic Res">
        <title>A haplotype resolved chromosomal level avocado genome allows analysis of novel avocado genes.</title>
        <authorList>
            <person name="Nath O."/>
            <person name="Fletcher S.J."/>
            <person name="Hayward A."/>
            <person name="Shaw L.M."/>
            <person name="Masouleh A.K."/>
            <person name="Furtado A."/>
            <person name="Henry R.J."/>
            <person name="Mitter N."/>
        </authorList>
    </citation>
    <scope>NUCLEOTIDE SEQUENCE [LARGE SCALE GENOMIC DNA]</scope>
    <source>
        <strain evidence="2">cv. Hass</strain>
    </source>
</reference>
<accession>A0ACC2KCW3</accession>
<proteinExistence type="predicted"/>
<comment type="caution">
    <text evidence="1">The sequence shown here is derived from an EMBL/GenBank/DDBJ whole genome shotgun (WGS) entry which is preliminary data.</text>
</comment>
<dbReference type="EMBL" id="CM056812">
    <property type="protein sequence ID" value="KAJ8618941.1"/>
    <property type="molecule type" value="Genomic_DNA"/>
</dbReference>
<evidence type="ECO:0000313" key="1">
    <source>
        <dbReference type="EMBL" id="KAJ8618941.1"/>
    </source>
</evidence>
<sequence>MAAIGWYGPLIDLSQAASHRGDYVQLLVFVHTCRPIQKYKPSNANEREPPISRTDIHVGDDTRSYFSVSIWNKHMGSMISAGDIVLLQNVKIVKYGDVFGATTVQFSSLLQLVHPYELLASKGMDELLMDCRVGRTTKEKLKKVIEWVQRAGSTLHYLQQTHSYQQKEQLPKNWKSHEQRKSRECISISELSGLTDSCNAIFHACIDDIYLQGFEKEKMFSKRLNMMEGSEIVEDLICTGCKLCSTPIDSGSSVNQNIVPFYCQKSSNYVHAVSFIYRPFLLLQLRVGDQLENVPLLVKNKAAEVLFGNITAETVYTCFQEQQKSRLIPDFVGNLKGAIHPKASDVEVVDSVLLSETNVSQQLRNARFELVALSMPCYRTNYAPD</sequence>